<gene>
    <name evidence="2" type="ORF">E5225_12795</name>
</gene>
<dbReference type="AlphaFoldDB" id="A0A4V1CMV9"/>
<sequence>MATRNPVREVPHHHAEWWVVAAWSSLALLVVSGLVAAAGLV</sequence>
<dbReference type="EMBL" id="CP039291">
    <property type="protein sequence ID" value="QCB94305.1"/>
    <property type="molecule type" value="Genomic_DNA"/>
</dbReference>
<protein>
    <submittedName>
        <fullName evidence="2">Molybdopterin oxidoreductase</fullName>
    </submittedName>
</protein>
<organism evidence="2 3">
    <name type="scientific">Cellulomonas shaoxiangyii</name>
    <dbReference type="NCBI Taxonomy" id="2566013"/>
    <lineage>
        <taxon>Bacteria</taxon>
        <taxon>Bacillati</taxon>
        <taxon>Actinomycetota</taxon>
        <taxon>Actinomycetes</taxon>
        <taxon>Micrococcales</taxon>
        <taxon>Cellulomonadaceae</taxon>
        <taxon>Cellulomonas</taxon>
    </lineage>
</organism>
<evidence type="ECO:0000256" key="1">
    <source>
        <dbReference type="SAM" id="Phobius"/>
    </source>
</evidence>
<reference evidence="2 3" key="1">
    <citation type="submission" date="2019-04" db="EMBL/GenBank/DDBJ databases">
        <title>Isolation and identification of Cellulomonas shaoxiangyii sp. Nov. isolated from feces of the Tibetan antelopes (Pantholops hodgsonii) in the Qinghai-Tibet plateau of China.</title>
        <authorList>
            <person name="Tian Z."/>
        </authorList>
    </citation>
    <scope>NUCLEOTIDE SEQUENCE [LARGE SCALE GENOMIC DNA]</scope>
    <source>
        <strain evidence="2 3">Z28</strain>
    </source>
</reference>
<keyword evidence="3" id="KW-1185">Reference proteome</keyword>
<dbReference type="Proteomes" id="UP000296469">
    <property type="component" value="Chromosome"/>
</dbReference>
<evidence type="ECO:0000313" key="3">
    <source>
        <dbReference type="Proteomes" id="UP000296469"/>
    </source>
</evidence>
<dbReference type="KEGG" id="celz:E5225_12795"/>
<dbReference type="RefSeq" id="WP_135973797.1">
    <property type="nucleotide sequence ID" value="NZ_CP039291.1"/>
</dbReference>
<proteinExistence type="predicted"/>
<evidence type="ECO:0000313" key="2">
    <source>
        <dbReference type="EMBL" id="QCB94305.1"/>
    </source>
</evidence>
<keyword evidence="1" id="KW-0472">Membrane</keyword>
<name>A0A4V1CMV9_9CELL</name>
<keyword evidence="1" id="KW-0812">Transmembrane</keyword>
<feature type="transmembrane region" description="Helical" evidence="1">
    <location>
        <begin position="20"/>
        <end position="40"/>
    </location>
</feature>
<keyword evidence="1" id="KW-1133">Transmembrane helix</keyword>
<accession>A0A4V1CMV9</accession>